<evidence type="ECO:0000313" key="3">
    <source>
        <dbReference type="EMBL" id="ODN72558.1"/>
    </source>
</evidence>
<protein>
    <recommendedName>
        <fullName evidence="1">Protein SlyX homolog</fullName>
    </recommendedName>
</protein>
<dbReference type="RefSeq" id="WP_069305348.1">
    <property type="nucleotide sequence ID" value="NZ_MCRJ01000001.1"/>
</dbReference>
<dbReference type="Proteomes" id="UP000094622">
    <property type="component" value="Unassembled WGS sequence"/>
</dbReference>
<feature type="compositionally biased region" description="Low complexity" evidence="2">
    <location>
        <begin position="55"/>
        <end position="65"/>
    </location>
</feature>
<dbReference type="InterPro" id="IPR007236">
    <property type="entry name" value="SlyX"/>
</dbReference>
<comment type="similarity">
    <text evidence="1">Belongs to the SlyX family.</text>
</comment>
<comment type="caution">
    <text evidence="3">The sequence shown here is derived from an EMBL/GenBank/DDBJ whole genome shotgun (WGS) entry which is preliminary data.</text>
</comment>
<sequence length="73" mass="7858">MTTGTGDTARLDDLEAKVAYQDLAIEDLNRTITAQWAEIDTLKRLVSTLSERLAAAEQGAPGDGAPEPPPPHW</sequence>
<dbReference type="Pfam" id="PF04102">
    <property type="entry name" value="SlyX"/>
    <property type="match status" value="1"/>
</dbReference>
<dbReference type="HAMAP" id="MF_00715">
    <property type="entry name" value="SlyX"/>
    <property type="match status" value="1"/>
</dbReference>
<accession>A0A1E3H898</accession>
<dbReference type="EMBL" id="MCRJ01000001">
    <property type="protein sequence ID" value="ODN72558.1"/>
    <property type="molecule type" value="Genomic_DNA"/>
</dbReference>
<evidence type="ECO:0000256" key="1">
    <source>
        <dbReference type="HAMAP-Rule" id="MF_00715"/>
    </source>
</evidence>
<dbReference type="PANTHER" id="PTHR36508">
    <property type="entry name" value="PROTEIN SLYX"/>
    <property type="match status" value="1"/>
</dbReference>
<dbReference type="PANTHER" id="PTHR36508:SF1">
    <property type="entry name" value="PROTEIN SLYX"/>
    <property type="match status" value="1"/>
</dbReference>
<gene>
    <name evidence="1" type="primary">slyX</name>
    <name evidence="3" type="ORF">A6302_00049</name>
</gene>
<keyword evidence="4" id="KW-1185">Reference proteome</keyword>
<evidence type="ECO:0000256" key="2">
    <source>
        <dbReference type="SAM" id="MobiDB-lite"/>
    </source>
</evidence>
<proteinExistence type="inferred from homology"/>
<evidence type="ECO:0000313" key="4">
    <source>
        <dbReference type="Proteomes" id="UP000094622"/>
    </source>
</evidence>
<reference evidence="3 4" key="1">
    <citation type="submission" date="2016-07" db="EMBL/GenBank/DDBJ databases">
        <title>Draft Genome Sequence of Methylobrevis pamukkalensis PK2.</title>
        <authorList>
            <person name="Vasilenko O.V."/>
            <person name="Doronina N.V."/>
            <person name="Shmareva M.N."/>
            <person name="Tarlachkov S.V."/>
            <person name="Mustakhimov I."/>
            <person name="Trotsenko Y.A."/>
        </authorList>
    </citation>
    <scope>NUCLEOTIDE SEQUENCE [LARGE SCALE GENOMIC DNA]</scope>
    <source>
        <strain evidence="3 4">PK2</strain>
    </source>
</reference>
<dbReference type="OrthoDB" id="5422806at2"/>
<dbReference type="Gene3D" id="1.20.5.300">
    <property type="match status" value="1"/>
</dbReference>
<feature type="region of interest" description="Disordered" evidence="2">
    <location>
        <begin position="54"/>
        <end position="73"/>
    </location>
</feature>
<name>A0A1E3H898_9HYPH</name>
<dbReference type="AlphaFoldDB" id="A0A1E3H898"/>
<organism evidence="3 4">
    <name type="scientific">Methylobrevis pamukkalensis</name>
    <dbReference type="NCBI Taxonomy" id="1439726"/>
    <lineage>
        <taxon>Bacteria</taxon>
        <taxon>Pseudomonadati</taxon>
        <taxon>Pseudomonadota</taxon>
        <taxon>Alphaproteobacteria</taxon>
        <taxon>Hyphomicrobiales</taxon>
        <taxon>Pleomorphomonadaceae</taxon>
        <taxon>Methylobrevis</taxon>
    </lineage>
</organism>